<dbReference type="InterPro" id="IPR025868">
    <property type="entry name" value="Zn_ribbon_dom_put"/>
</dbReference>
<organism evidence="2 3">
    <name type="scientific">Candidatus Gottesmanbacteria bacterium GW2011_GWB1_43_11</name>
    <dbReference type="NCBI Taxonomy" id="1618446"/>
    <lineage>
        <taxon>Bacteria</taxon>
        <taxon>Candidatus Gottesmaniibacteriota</taxon>
    </lineage>
</organism>
<accession>A0A0G1CQ74</accession>
<name>A0A0G1CQ74_9BACT</name>
<dbReference type="Proteomes" id="UP000034050">
    <property type="component" value="Unassembled WGS sequence"/>
</dbReference>
<comment type="caution">
    <text evidence="2">The sequence shown here is derived from an EMBL/GenBank/DDBJ whole genome shotgun (WGS) entry which is preliminary data.</text>
</comment>
<gene>
    <name evidence="2" type="ORF">UV61_C0001G0004</name>
</gene>
<evidence type="ECO:0000259" key="1">
    <source>
        <dbReference type="Pfam" id="PF12674"/>
    </source>
</evidence>
<evidence type="ECO:0000313" key="2">
    <source>
        <dbReference type="EMBL" id="KKS87597.1"/>
    </source>
</evidence>
<proteinExistence type="predicted"/>
<dbReference type="STRING" id="1618446.UV61_C0001G0004"/>
<protein>
    <recommendedName>
        <fullName evidence="1">Putative zinc ribbon domain-containing protein</fullName>
    </recommendedName>
</protein>
<dbReference type="EMBL" id="LCFD01000001">
    <property type="protein sequence ID" value="KKS87597.1"/>
    <property type="molecule type" value="Genomic_DNA"/>
</dbReference>
<dbReference type="Pfam" id="PF12674">
    <property type="entry name" value="Zn_ribbon_2"/>
    <property type="match status" value="1"/>
</dbReference>
<evidence type="ECO:0000313" key="3">
    <source>
        <dbReference type="Proteomes" id="UP000034050"/>
    </source>
</evidence>
<feature type="domain" description="Putative zinc ribbon" evidence="1">
    <location>
        <begin position="4"/>
        <end position="75"/>
    </location>
</feature>
<dbReference type="AlphaFoldDB" id="A0A0G1CQ74"/>
<reference evidence="2 3" key="1">
    <citation type="journal article" date="2015" name="Nature">
        <title>rRNA introns, odd ribosomes, and small enigmatic genomes across a large radiation of phyla.</title>
        <authorList>
            <person name="Brown C.T."/>
            <person name="Hug L.A."/>
            <person name="Thomas B.C."/>
            <person name="Sharon I."/>
            <person name="Castelle C.J."/>
            <person name="Singh A."/>
            <person name="Wilkins M.J."/>
            <person name="Williams K.H."/>
            <person name="Banfield J.F."/>
        </authorList>
    </citation>
    <scope>NUCLEOTIDE SEQUENCE [LARGE SCALE GENOMIC DNA]</scope>
</reference>
<sequence>MKKCDSCGMPLDANSTSKFADHYCIYCQNQETGDLSKYEQVKEGSIGAAMKFMGKTKPEAEQMVNDMLPTLPRWKKS</sequence>